<dbReference type="Gene3D" id="2.80.10.50">
    <property type="match status" value="1"/>
</dbReference>
<keyword evidence="5" id="KW-0804">Transcription</keyword>
<protein>
    <submittedName>
        <fullName evidence="10">(spotted green pufferfish) hypothetical protein</fullName>
    </submittedName>
</protein>
<dbReference type="InterPro" id="IPR015351">
    <property type="entry name" value="RBP-J/Cbf11/Cbf12_DNA-bd"/>
</dbReference>
<keyword evidence="3" id="KW-0805">Transcription regulation</keyword>
<proteinExistence type="inferred from homology"/>
<name>Q4S455_TETNG</name>
<comment type="subcellular location">
    <subcellularLocation>
        <location evidence="1">Nucleus</location>
    </subcellularLocation>
</comment>
<feature type="compositionally biased region" description="Low complexity" evidence="7">
    <location>
        <begin position="543"/>
        <end position="558"/>
    </location>
</feature>
<evidence type="ECO:0000256" key="6">
    <source>
        <dbReference type="ARBA" id="ARBA00023242"/>
    </source>
</evidence>
<comment type="caution">
    <text evidence="10">The sequence shown here is derived from an EMBL/GenBank/DDBJ whole genome shotgun (WGS) entry which is preliminary data.</text>
</comment>
<dbReference type="Pfam" id="PF09271">
    <property type="entry name" value="LAG1-DNAbind"/>
    <property type="match status" value="1"/>
</dbReference>
<keyword evidence="6" id="KW-0539">Nucleus</keyword>
<dbReference type="SUPFAM" id="SSF110217">
    <property type="entry name" value="DNA-binding protein LAG-1 (CSL)"/>
    <property type="match status" value="2"/>
</dbReference>
<dbReference type="CDD" id="cd01176">
    <property type="entry name" value="IPT_RBP-Jkappa"/>
    <property type="match status" value="1"/>
</dbReference>
<dbReference type="SMART" id="SM01268">
    <property type="entry name" value="BTD"/>
    <property type="match status" value="1"/>
</dbReference>
<dbReference type="InterPro" id="IPR014756">
    <property type="entry name" value="Ig_E-set"/>
</dbReference>
<evidence type="ECO:0000259" key="8">
    <source>
        <dbReference type="SMART" id="SM01267"/>
    </source>
</evidence>
<dbReference type="SUPFAM" id="SSF49417">
    <property type="entry name" value="p53-like transcription factors"/>
    <property type="match status" value="1"/>
</dbReference>
<reference evidence="10" key="1">
    <citation type="journal article" date="2004" name="Nature">
        <title>Genome duplication in the teleost fish Tetraodon nigroviridis reveals the early vertebrate proto-karyotype.</title>
        <authorList>
            <person name="Jaillon O."/>
            <person name="Aury J.-M."/>
            <person name="Brunet F."/>
            <person name="Petit J.-L."/>
            <person name="Stange-Thomann N."/>
            <person name="Mauceli E."/>
            <person name="Bouneau L."/>
            <person name="Fischer C."/>
            <person name="Ozouf-Costaz C."/>
            <person name="Bernot A."/>
            <person name="Nicaud S."/>
            <person name="Jaffe D."/>
            <person name="Fisher S."/>
            <person name="Lutfalla G."/>
            <person name="Dossat C."/>
            <person name="Segurens B."/>
            <person name="Dasilva C."/>
            <person name="Salanoubat M."/>
            <person name="Levy M."/>
            <person name="Boudet N."/>
            <person name="Castellano S."/>
            <person name="Anthouard V."/>
            <person name="Jubin C."/>
            <person name="Castelli V."/>
            <person name="Katinka M."/>
            <person name="Vacherie B."/>
            <person name="Biemont C."/>
            <person name="Skalli Z."/>
            <person name="Cattolico L."/>
            <person name="Poulain J."/>
            <person name="De Berardinis V."/>
            <person name="Cruaud C."/>
            <person name="Duprat S."/>
            <person name="Brottier P."/>
            <person name="Coutanceau J.-P."/>
            <person name="Gouzy J."/>
            <person name="Parra G."/>
            <person name="Lardier G."/>
            <person name="Chapple C."/>
            <person name="McKernan K.J."/>
            <person name="McEwan P."/>
            <person name="Bosak S."/>
            <person name="Kellis M."/>
            <person name="Volff J.-N."/>
            <person name="Guigo R."/>
            <person name="Zody M.C."/>
            <person name="Mesirov J."/>
            <person name="Lindblad-Toh K."/>
            <person name="Birren B."/>
            <person name="Nusbaum C."/>
            <person name="Kahn D."/>
            <person name="Robinson-Rechavi M."/>
            <person name="Laudet V."/>
            <person name="Schachter V."/>
            <person name="Quetier F."/>
            <person name="Saurin W."/>
            <person name="Scarpelli C."/>
            <person name="Wincker P."/>
            <person name="Lander E.S."/>
            <person name="Weissenbach J."/>
            <person name="Roest Crollius H."/>
        </authorList>
    </citation>
    <scope>NUCLEOTIDE SEQUENCE [LARGE SCALE GENOMIC DNA]</scope>
</reference>
<evidence type="ECO:0000256" key="1">
    <source>
        <dbReference type="ARBA" id="ARBA00004123"/>
    </source>
</evidence>
<dbReference type="GO" id="GO:0001228">
    <property type="term" value="F:DNA-binding transcription activator activity, RNA polymerase II-specific"/>
    <property type="evidence" value="ECO:0007669"/>
    <property type="project" value="InterPro"/>
</dbReference>
<dbReference type="Gene3D" id="2.60.40.1450">
    <property type="entry name" value="LAG1, DNA binding domain"/>
    <property type="match status" value="1"/>
</dbReference>
<reference evidence="10" key="2">
    <citation type="submission" date="2004-02" db="EMBL/GenBank/DDBJ databases">
        <authorList>
            <consortium name="Genoscope"/>
            <consortium name="Whitehead Institute Centre for Genome Research"/>
        </authorList>
    </citation>
    <scope>NUCLEOTIDE SEQUENCE</scope>
</reference>
<organism evidence="10">
    <name type="scientific">Tetraodon nigroviridis</name>
    <name type="common">Spotted green pufferfish</name>
    <name type="synonym">Chelonodon nigroviridis</name>
    <dbReference type="NCBI Taxonomy" id="99883"/>
    <lineage>
        <taxon>Eukaryota</taxon>
        <taxon>Metazoa</taxon>
        <taxon>Chordata</taxon>
        <taxon>Craniata</taxon>
        <taxon>Vertebrata</taxon>
        <taxon>Euteleostomi</taxon>
        <taxon>Actinopterygii</taxon>
        <taxon>Neopterygii</taxon>
        <taxon>Teleostei</taxon>
        <taxon>Neoteleostei</taxon>
        <taxon>Acanthomorphata</taxon>
        <taxon>Eupercaria</taxon>
        <taxon>Tetraodontiformes</taxon>
        <taxon>Tetradontoidea</taxon>
        <taxon>Tetraodontidae</taxon>
        <taxon>Tetraodon</taxon>
    </lineage>
</organism>
<dbReference type="InterPro" id="IPR008967">
    <property type="entry name" value="p53-like_TF_DNA-bd_sf"/>
</dbReference>
<dbReference type="InterPro" id="IPR037095">
    <property type="entry name" value="RBP-J/Cbf11_DNA-bd_sf"/>
</dbReference>
<feature type="domain" description="Beta-trefoil DNA-binding" evidence="9">
    <location>
        <begin position="210"/>
        <end position="386"/>
    </location>
</feature>
<dbReference type="InterPro" id="IPR015350">
    <property type="entry name" value="Beta-trefoil_DNA-bd_dom"/>
</dbReference>
<dbReference type="Pfam" id="PF20144">
    <property type="entry name" value="TIG_SUH"/>
    <property type="match status" value="1"/>
</dbReference>
<evidence type="ECO:0000256" key="3">
    <source>
        <dbReference type="ARBA" id="ARBA00023015"/>
    </source>
</evidence>
<feature type="domain" description="RBP-J/Cbf11/Cbf12 DNA binding" evidence="8">
    <location>
        <begin position="49"/>
        <end position="209"/>
    </location>
</feature>
<dbReference type="AlphaFoldDB" id="Q4S455"/>
<comment type="similarity">
    <text evidence="2">Belongs to the Su(H) family.</text>
</comment>
<feature type="region of interest" description="Disordered" evidence="7">
    <location>
        <begin position="527"/>
        <end position="558"/>
    </location>
</feature>
<dbReference type="InterPro" id="IPR036358">
    <property type="entry name" value="BTD_sf"/>
</dbReference>
<gene>
    <name evidence="10" type="ORF">GSTENG00024345001</name>
</gene>
<evidence type="ECO:0000256" key="4">
    <source>
        <dbReference type="ARBA" id="ARBA00023125"/>
    </source>
</evidence>
<evidence type="ECO:0000256" key="2">
    <source>
        <dbReference type="ARBA" id="ARBA00009704"/>
    </source>
</evidence>
<dbReference type="PROSITE" id="PS51257">
    <property type="entry name" value="PROKAR_LIPOPROTEIN"/>
    <property type="match status" value="1"/>
</dbReference>
<evidence type="ECO:0000256" key="5">
    <source>
        <dbReference type="ARBA" id="ARBA00023163"/>
    </source>
</evidence>
<evidence type="ECO:0000256" key="7">
    <source>
        <dbReference type="SAM" id="MobiDB-lite"/>
    </source>
</evidence>
<dbReference type="FunFam" id="2.60.40.10:FF:000074">
    <property type="entry name" value="Recombining binding protein suppressor of hairless, putative"/>
    <property type="match status" value="1"/>
</dbReference>
<dbReference type="KEGG" id="tng:GSTEN00024345G001"/>
<dbReference type="GO" id="GO:0005634">
    <property type="term" value="C:nucleus"/>
    <property type="evidence" value="ECO:0007669"/>
    <property type="project" value="UniProtKB-SubCell"/>
</dbReference>
<accession>Q4S455</accession>
<sequence>MAARSASALSFNTPGVTSQRRLVHGSSSSVFSSCREAMRNYLKERGDQTVMILHAKVAQKFYGNEKRFFCPPPCVYLMGSGWKKKKEQMERDGCSEQESQPCAFIGIGNSDQEMQQLNLEGKVEKKHALSSAETTSLMQRLIEHLYFFLCQNYCTAKTLYISDSDKRKHFMLSVKMFYGNSADIGVFLSKRIKVISKPSKKKQSLKNADLCIASGTKVALFNRLRSQTVSTRYLHVEGGNFHASSQQWGAFYIHLLDDEESEGEEFTVRDGYIHYGQTVKLVCSVTGMALPRLVKTPHAAEIKAGVRSRMTYTPLALTPQIIRKVDKQTALLDADDPVSQLHKCAFYLKDTERMYLCLSQERIIQFQATPCPKEPNKEMINDGASWTIISTDKAEYTFYEGMGPVHAPVTPVPVVESLQLNGGGDVAMLELTGQNFTPNLRVWFGDVEAETMYRCAESMLCVVPDISAFREGWRWVRQPVQVPVTLVRNDGIIYSTTLTFTYTPEPGPRPHCSAAGAILRAGNSSLLSSNSQEAGPGVYGPDSTSSVGVTSSSSTAAA</sequence>
<dbReference type="OrthoDB" id="5600360at2759"/>
<evidence type="ECO:0000313" key="10">
    <source>
        <dbReference type="EMBL" id="CAG04577.1"/>
    </source>
</evidence>
<keyword evidence="4" id="KW-0238">DNA-binding</keyword>
<dbReference type="PANTHER" id="PTHR10665">
    <property type="entry name" value="RECOMBINING BINDING PROTEIN SUPPRESSOR OF HAIRLESS"/>
    <property type="match status" value="1"/>
</dbReference>
<evidence type="ECO:0000259" key="9">
    <source>
        <dbReference type="SMART" id="SM01268"/>
    </source>
</evidence>
<dbReference type="Pfam" id="PF09270">
    <property type="entry name" value="BTD"/>
    <property type="match status" value="2"/>
</dbReference>
<feature type="non-terminal residue" evidence="10">
    <location>
        <position position="1"/>
    </location>
</feature>
<dbReference type="SUPFAM" id="SSF81296">
    <property type="entry name" value="E set domains"/>
    <property type="match status" value="1"/>
</dbReference>
<dbReference type="GO" id="GO:0007399">
    <property type="term" value="P:nervous system development"/>
    <property type="evidence" value="ECO:0007669"/>
    <property type="project" value="UniProtKB-ARBA"/>
</dbReference>
<dbReference type="FunFam" id="2.60.40.1450:FF:000003">
    <property type="entry name" value="Related to J kappa-recombination signal binding protein"/>
    <property type="match status" value="1"/>
</dbReference>
<dbReference type="Gene3D" id="2.60.40.10">
    <property type="entry name" value="Immunoglobulins"/>
    <property type="match status" value="1"/>
</dbReference>
<dbReference type="InterPro" id="IPR013783">
    <property type="entry name" value="Ig-like_fold"/>
</dbReference>
<dbReference type="InterPro" id="IPR038007">
    <property type="entry name" value="RBP-Jkappa_IPT"/>
</dbReference>
<dbReference type="EMBL" id="CAAE01014744">
    <property type="protein sequence ID" value="CAG04577.1"/>
    <property type="molecule type" value="Genomic_DNA"/>
</dbReference>
<dbReference type="InterPro" id="IPR040159">
    <property type="entry name" value="CLS_fam"/>
</dbReference>
<dbReference type="SMART" id="SM01267">
    <property type="entry name" value="LAG1_DNAbind"/>
    <property type="match status" value="1"/>
</dbReference>
<dbReference type="GO" id="GO:0000978">
    <property type="term" value="F:RNA polymerase II cis-regulatory region sequence-specific DNA binding"/>
    <property type="evidence" value="ECO:0007669"/>
    <property type="project" value="InterPro"/>
</dbReference>